<protein>
    <submittedName>
        <fullName evidence="1">Uncharacterized protein</fullName>
    </submittedName>
</protein>
<dbReference type="VEuPathDB" id="FungiDB:ASPZODRAFT_1305630"/>
<dbReference type="EMBL" id="KV878358">
    <property type="protein sequence ID" value="OJJ42599.1"/>
    <property type="molecule type" value="Genomic_DNA"/>
</dbReference>
<organism evidence="1 2">
    <name type="scientific">Penicilliopsis zonata CBS 506.65</name>
    <dbReference type="NCBI Taxonomy" id="1073090"/>
    <lineage>
        <taxon>Eukaryota</taxon>
        <taxon>Fungi</taxon>
        <taxon>Dikarya</taxon>
        <taxon>Ascomycota</taxon>
        <taxon>Pezizomycotina</taxon>
        <taxon>Eurotiomycetes</taxon>
        <taxon>Eurotiomycetidae</taxon>
        <taxon>Eurotiales</taxon>
        <taxon>Aspergillaceae</taxon>
        <taxon>Penicilliopsis</taxon>
    </lineage>
</organism>
<dbReference type="AlphaFoldDB" id="A0A1L9S5Z7"/>
<reference evidence="2" key="1">
    <citation type="journal article" date="2017" name="Genome Biol.">
        <title>Comparative genomics reveals high biological diversity and specific adaptations in the industrially and medically important fungal genus Aspergillus.</title>
        <authorList>
            <person name="de Vries R.P."/>
            <person name="Riley R."/>
            <person name="Wiebenga A."/>
            <person name="Aguilar-Osorio G."/>
            <person name="Amillis S."/>
            <person name="Uchima C.A."/>
            <person name="Anderluh G."/>
            <person name="Asadollahi M."/>
            <person name="Askin M."/>
            <person name="Barry K."/>
            <person name="Battaglia E."/>
            <person name="Bayram O."/>
            <person name="Benocci T."/>
            <person name="Braus-Stromeyer S.A."/>
            <person name="Caldana C."/>
            <person name="Canovas D."/>
            <person name="Cerqueira G.C."/>
            <person name="Chen F."/>
            <person name="Chen W."/>
            <person name="Choi C."/>
            <person name="Clum A."/>
            <person name="Dos Santos R.A."/>
            <person name="Damasio A.R."/>
            <person name="Diallinas G."/>
            <person name="Emri T."/>
            <person name="Fekete E."/>
            <person name="Flipphi M."/>
            <person name="Freyberg S."/>
            <person name="Gallo A."/>
            <person name="Gournas C."/>
            <person name="Habgood R."/>
            <person name="Hainaut M."/>
            <person name="Harispe M.L."/>
            <person name="Henrissat B."/>
            <person name="Hilden K.S."/>
            <person name="Hope R."/>
            <person name="Hossain A."/>
            <person name="Karabika E."/>
            <person name="Karaffa L."/>
            <person name="Karanyi Z."/>
            <person name="Krasevec N."/>
            <person name="Kuo A."/>
            <person name="Kusch H."/>
            <person name="LaButti K."/>
            <person name="Lagendijk E.L."/>
            <person name="Lapidus A."/>
            <person name="Levasseur A."/>
            <person name="Lindquist E."/>
            <person name="Lipzen A."/>
            <person name="Logrieco A.F."/>
            <person name="MacCabe A."/>
            <person name="Maekelae M.R."/>
            <person name="Malavazi I."/>
            <person name="Melin P."/>
            <person name="Meyer V."/>
            <person name="Mielnichuk N."/>
            <person name="Miskei M."/>
            <person name="Molnar A.P."/>
            <person name="Mule G."/>
            <person name="Ngan C.Y."/>
            <person name="Orejas M."/>
            <person name="Orosz E."/>
            <person name="Ouedraogo J.P."/>
            <person name="Overkamp K.M."/>
            <person name="Park H.-S."/>
            <person name="Perrone G."/>
            <person name="Piumi F."/>
            <person name="Punt P.J."/>
            <person name="Ram A.F."/>
            <person name="Ramon A."/>
            <person name="Rauscher S."/>
            <person name="Record E."/>
            <person name="Riano-Pachon D.M."/>
            <person name="Robert V."/>
            <person name="Roehrig J."/>
            <person name="Ruller R."/>
            <person name="Salamov A."/>
            <person name="Salih N.S."/>
            <person name="Samson R.A."/>
            <person name="Sandor E."/>
            <person name="Sanguinetti M."/>
            <person name="Schuetze T."/>
            <person name="Sepcic K."/>
            <person name="Shelest E."/>
            <person name="Sherlock G."/>
            <person name="Sophianopoulou V."/>
            <person name="Squina F.M."/>
            <person name="Sun H."/>
            <person name="Susca A."/>
            <person name="Todd R.B."/>
            <person name="Tsang A."/>
            <person name="Unkles S.E."/>
            <person name="van de Wiele N."/>
            <person name="van Rossen-Uffink D."/>
            <person name="Oliveira J.V."/>
            <person name="Vesth T.C."/>
            <person name="Visser J."/>
            <person name="Yu J.-H."/>
            <person name="Zhou M."/>
            <person name="Andersen M.R."/>
            <person name="Archer D.B."/>
            <person name="Baker S.E."/>
            <person name="Benoit I."/>
            <person name="Brakhage A.A."/>
            <person name="Braus G.H."/>
            <person name="Fischer R."/>
            <person name="Frisvad J.C."/>
            <person name="Goldman G.H."/>
            <person name="Houbraken J."/>
            <person name="Oakley B."/>
            <person name="Pocsi I."/>
            <person name="Scazzocchio C."/>
            <person name="Seiboth B."/>
            <person name="vanKuyk P.A."/>
            <person name="Wortman J."/>
            <person name="Dyer P.S."/>
            <person name="Grigoriev I.V."/>
        </authorList>
    </citation>
    <scope>NUCLEOTIDE SEQUENCE [LARGE SCALE GENOMIC DNA]</scope>
    <source>
        <strain evidence="2">CBS 506.65</strain>
    </source>
</reference>
<dbReference type="OrthoDB" id="4378308at2759"/>
<proteinExistence type="predicted"/>
<accession>A0A1L9S5Z7</accession>
<dbReference type="GeneID" id="34609003"/>
<dbReference type="RefSeq" id="XP_022577109.1">
    <property type="nucleotide sequence ID" value="XM_022722538.1"/>
</dbReference>
<dbReference type="Proteomes" id="UP000184188">
    <property type="component" value="Unassembled WGS sequence"/>
</dbReference>
<sequence length="126" mass="14417">MPAHDSKIKQGRRGWEYKVTLKTDYDAHSMYSDIQLQHVRRGPSGDVAHSSDMSTGEVTYTWLDANGEPQSLDDQVDEIYDTYKHKCLLPVEGKVHSIKFHNIHVKGDDCVWNGADDGLEWTCFFD</sequence>
<gene>
    <name evidence="1" type="ORF">ASPZODRAFT_1305630</name>
</gene>
<name>A0A1L9S5Z7_9EURO</name>
<evidence type="ECO:0000313" key="2">
    <source>
        <dbReference type="Proteomes" id="UP000184188"/>
    </source>
</evidence>
<keyword evidence="2" id="KW-1185">Reference proteome</keyword>
<evidence type="ECO:0000313" key="1">
    <source>
        <dbReference type="EMBL" id="OJJ42599.1"/>
    </source>
</evidence>